<organism evidence="3 4">
    <name type="scientific">Volvox reticuliferus</name>
    <dbReference type="NCBI Taxonomy" id="1737510"/>
    <lineage>
        <taxon>Eukaryota</taxon>
        <taxon>Viridiplantae</taxon>
        <taxon>Chlorophyta</taxon>
        <taxon>core chlorophytes</taxon>
        <taxon>Chlorophyceae</taxon>
        <taxon>CS clade</taxon>
        <taxon>Chlamydomonadales</taxon>
        <taxon>Volvocaceae</taxon>
        <taxon>Volvox</taxon>
    </lineage>
</organism>
<keyword evidence="5" id="KW-1185">Reference proteome</keyword>
<evidence type="ECO:0000313" key="5">
    <source>
        <dbReference type="Proteomes" id="UP000747110"/>
    </source>
</evidence>
<dbReference type="Proteomes" id="UP000722791">
    <property type="component" value="Unassembled WGS sequence"/>
</dbReference>
<protein>
    <submittedName>
        <fullName evidence="3">Uncharacterized protein</fullName>
    </submittedName>
</protein>
<dbReference type="EMBL" id="BNCP01000101">
    <property type="protein sequence ID" value="GIL93462.1"/>
    <property type="molecule type" value="Genomic_DNA"/>
</dbReference>
<evidence type="ECO:0000256" key="1">
    <source>
        <dbReference type="SAM" id="MobiDB-lite"/>
    </source>
</evidence>
<reference evidence="3" key="1">
    <citation type="journal article" date="2021" name="Proc. Natl. Acad. Sci. U.S.A.">
        <title>Three genomes in the algal genus Volvox reveal the fate of a haploid sex-determining region after a transition to homothallism.</title>
        <authorList>
            <person name="Yamamoto K."/>
            <person name="Hamaji T."/>
            <person name="Kawai-Toyooka H."/>
            <person name="Matsuzaki R."/>
            <person name="Takahashi F."/>
            <person name="Nishimura Y."/>
            <person name="Kawachi M."/>
            <person name="Noguchi H."/>
            <person name="Minakuchi Y."/>
            <person name="Umen J.G."/>
            <person name="Toyoda A."/>
            <person name="Nozaki H."/>
        </authorList>
    </citation>
    <scope>NUCLEOTIDE SEQUENCE</scope>
    <source>
        <strain evidence="3">NIES-3785</strain>
        <strain evidence="2">NIES-3786</strain>
    </source>
</reference>
<dbReference type="AlphaFoldDB" id="A0A8J4GK54"/>
<feature type="region of interest" description="Disordered" evidence="1">
    <location>
        <begin position="1"/>
        <end position="47"/>
    </location>
</feature>
<accession>A0A8J4GK54</accession>
<evidence type="ECO:0000313" key="2">
    <source>
        <dbReference type="EMBL" id="GIL93462.1"/>
    </source>
</evidence>
<name>A0A8J4GK54_9CHLO</name>
<dbReference type="OrthoDB" id="10390847at2759"/>
<gene>
    <name evidence="2" type="ORF">Vretifemale_20857</name>
    <name evidence="3" type="ORF">Vretimale_12716</name>
</gene>
<comment type="caution">
    <text evidence="3">The sequence shown here is derived from an EMBL/GenBank/DDBJ whole genome shotgun (WGS) entry which is preliminary data.</text>
</comment>
<feature type="compositionally biased region" description="Basic residues" evidence="1">
    <location>
        <begin position="1"/>
        <end position="16"/>
    </location>
</feature>
<sequence length="118" mass="13357">MQATGRVRHHQQHRGHVPPSHPPPNGRDKTSNMYGRTQRPQTDSDRPQMEWRIMCRTYYHARPCTASILPHYRTFSSGNVAGMRGVQIGPCATDNPVSRPCLEVLMMEAPRFMCGQAA</sequence>
<feature type="compositionally biased region" description="Polar residues" evidence="1">
    <location>
        <begin position="31"/>
        <end position="41"/>
    </location>
</feature>
<dbReference type="Proteomes" id="UP000747110">
    <property type="component" value="Unassembled WGS sequence"/>
</dbReference>
<dbReference type="EMBL" id="BNCQ01000028">
    <property type="protein sequence ID" value="GIM08720.1"/>
    <property type="molecule type" value="Genomic_DNA"/>
</dbReference>
<evidence type="ECO:0000313" key="3">
    <source>
        <dbReference type="EMBL" id="GIM08720.1"/>
    </source>
</evidence>
<proteinExistence type="predicted"/>
<evidence type="ECO:0000313" key="4">
    <source>
        <dbReference type="Proteomes" id="UP000722791"/>
    </source>
</evidence>